<dbReference type="GO" id="GO:0051536">
    <property type="term" value="F:iron-sulfur cluster binding"/>
    <property type="evidence" value="ECO:0007669"/>
    <property type="project" value="InterPro"/>
</dbReference>
<evidence type="ECO:0000259" key="1">
    <source>
        <dbReference type="Pfam" id="PF01592"/>
    </source>
</evidence>
<comment type="caution">
    <text evidence="2">The sequence shown here is derived from an EMBL/GenBank/DDBJ whole genome shotgun (WGS) entry which is preliminary data.</text>
</comment>
<dbReference type="Pfam" id="PF01592">
    <property type="entry name" value="NifU_N"/>
    <property type="match status" value="1"/>
</dbReference>
<dbReference type="InterPro" id="IPR002871">
    <property type="entry name" value="NIF_FeS_clus_asmbl_NifU_N"/>
</dbReference>
<name>A0A1F6NA85_9BACT</name>
<dbReference type="CDD" id="cd06664">
    <property type="entry name" value="IscU_like"/>
    <property type="match status" value="1"/>
</dbReference>
<dbReference type="Gene3D" id="3.90.1010.10">
    <property type="match status" value="1"/>
</dbReference>
<dbReference type="AlphaFoldDB" id="A0A1F6NA85"/>
<dbReference type="GO" id="GO:0016226">
    <property type="term" value="P:iron-sulfur cluster assembly"/>
    <property type="evidence" value="ECO:0007669"/>
    <property type="project" value="InterPro"/>
</dbReference>
<evidence type="ECO:0000313" key="3">
    <source>
        <dbReference type="Proteomes" id="UP000178726"/>
    </source>
</evidence>
<dbReference type="EMBL" id="MFQK01000035">
    <property type="protein sequence ID" value="OGH80698.1"/>
    <property type="molecule type" value="Genomic_DNA"/>
</dbReference>
<reference evidence="2 3" key="1">
    <citation type="journal article" date="2016" name="Nat. Commun.">
        <title>Thousands of microbial genomes shed light on interconnected biogeochemical processes in an aquifer system.</title>
        <authorList>
            <person name="Anantharaman K."/>
            <person name="Brown C.T."/>
            <person name="Hug L.A."/>
            <person name="Sharon I."/>
            <person name="Castelle C.J."/>
            <person name="Probst A.J."/>
            <person name="Thomas B.C."/>
            <person name="Singh A."/>
            <person name="Wilkins M.J."/>
            <person name="Karaoz U."/>
            <person name="Brodie E.L."/>
            <person name="Williams K.H."/>
            <person name="Hubbard S.S."/>
            <person name="Banfield J.F."/>
        </authorList>
    </citation>
    <scope>NUCLEOTIDE SEQUENCE [LARGE SCALE GENOMIC DNA]</scope>
</reference>
<feature type="domain" description="NIF system FeS cluster assembly NifU N-terminal" evidence="1">
    <location>
        <begin position="3"/>
        <end position="125"/>
    </location>
</feature>
<dbReference type="SUPFAM" id="SSF82649">
    <property type="entry name" value="SufE/NifU"/>
    <property type="match status" value="1"/>
</dbReference>
<evidence type="ECO:0000313" key="2">
    <source>
        <dbReference type="EMBL" id="OGH80698.1"/>
    </source>
</evidence>
<dbReference type="GO" id="GO:0005506">
    <property type="term" value="F:iron ion binding"/>
    <property type="evidence" value="ECO:0007669"/>
    <property type="project" value="InterPro"/>
</dbReference>
<organism evidence="2 3">
    <name type="scientific">Candidatus Magasanikbacteria bacterium RIFCSPLOWO2_02_FULL_44_11</name>
    <dbReference type="NCBI Taxonomy" id="1798689"/>
    <lineage>
        <taxon>Bacteria</taxon>
        <taxon>Candidatus Magasanikiibacteriota</taxon>
    </lineage>
</organism>
<dbReference type="Proteomes" id="UP000178726">
    <property type="component" value="Unassembled WGS sequence"/>
</dbReference>
<dbReference type="PANTHER" id="PTHR10093">
    <property type="entry name" value="IRON-SULFUR CLUSTER ASSEMBLY ENZYME NIFU HOMOLOG"/>
    <property type="match status" value="1"/>
</dbReference>
<accession>A0A1F6NA85</accession>
<dbReference type="STRING" id="1798689.A3I29_01150"/>
<proteinExistence type="predicted"/>
<gene>
    <name evidence="2" type="ORF">A3I29_01150</name>
</gene>
<protein>
    <recommendedName>
        <fullName evidence="1">NIF system FeS cluster assembly NifU N-terminal domain-containing protein</fullName>
    </recommendedName>
</protein>
<sequence length="126" mass="13992">MEMYSELILDLYKHPANKGNLPNYTVRWEEHNPLCGDTVAIEIDFGKKGEIKNIAWQGNGCVVSQTAASLLTDHVKDKTTKVAAKFSSEEMLELLGLTKLNPTRLRCALLGLKTLQKALASYVART</sequence>